<proteinExistence type="predicted"/>
<name>A0A9Q1BQ53_HOLLE</name>
<keyword evidence="2" id="KW-1185">Reference proteome</keyword>
<reference evidence="1" key="1">
    <citation type="submission" date="2021-10" db="EMBL/GenBank/DDBJ databases">
        <title>Tropical sea cucumber genome reveals ecological adaptation and Cuvierian tubules defense mechanism.</title>
        <authorList>
            <person name="Chen T."/>
        </authorList>
    </citation>
    <scope>NUCLEOTIDE SEQUENCE</scope>
    <source>
        <strain evidence="1">Nanhai2018</strain>
        <tissue evidence="1">Muscle</tissue>
    </source>
</reference>
<dbReference type="Proteomes" id="UP001152320">
    <property type="component" value="Chromosome 13"/>
</dbReference>
<evidence type="ECO:0000313" key="1">
    <source>
        <dbReference type="EMBL" id="KAJ8031008.1"/>
    </source>
</evidence>
<accession>A0A9Q1BQ53</accession>
<protein>
    <submittedName>
        <fullName evidence="1">Uncharacterized protein</fullName>
    </submittedName>
</protein>
<dbReference type="AlphaFoldDB" id="A0A9Q1BQ53"/>
<sequence>MLQYFTIFSEVKQLTDLQKGGRMDVLCKIEPERGLQNAQKPGNATLEVWLPTLRQLMGGEEGIGRVLNSIPFGIFFTVFILHLPSYSQATYRKTLVLEQYPSLVKYKQLKFVLLFLISIPLPRKEQSPTVNFDTPCTKNIHWGDDCLSLNWSAPGCFRPGVLPTSTAVYKTDFDGYADRPMLLQGYTGALIPPTFILTPKPEATILDKIIWDKSPRPTFNVGFEGGQTILDKIIWDKSPRPTFNVGFEVVYLPFVTLPYFSSRVSLWDRRAVAWEHL</sequence>
<dbReference type="EMBL" id="JAIZAY010000013">
    <property type="protein sequence ID" value="KAJ8031008.1"/>
    <property type="molecule type" value="Genomic_DNA"/>
</dbReference>
<evidence type="ECO:0000313" key="2">
    <source>
        <dbReference type="Proteomes" id="UP001152320"/>
    </source>
</evidence>
<organism evidence="1 2">
    <name type="scientific">Holothuria leucospilota</name>
    <name type="common">Black long sea cucumber</name>
    <name type="synonym">Mertensiothuria leucospilota</name>
    <dbReference type="NCBI Taxonomy" id="206669"/>
    <lineage>
        <taxon>Eukaryota</taxon>
        <taxon>Metazoa</taxon>
        <taxon>Echinodermata</taxon>
        <taxon>Eleutherozoa</taxon>
        <taxon>Echinozoa</taxon>
        <taxon>Holothuroidea</taxon>
        <taxon>Aspidochirotacea</taxon>
        <taxon>Aspidochirotida</taxon>
        <taxon>Holothuriidae</taxon>
        <taxon>Holothuria</taxon>
    </lineage>
</organism>
<comment type="caution">
    <text evidence="1">The sequence shown here is derived from an EMBL/GenBank/DDBJ whole genome shotgun (WGS) entry which is preliminary data.</text>
</comment>
<gene>
    <name evidence="1" type="ORF">HOLleu_27597</name>
</gene>